<dbReference type="AlphaFoldDB" id="A0A7M7QYZ2"/>
<keyword evidence="3" id="KW-0677">Repeat</keyword>
<evidence type="ECO:0000256" key="4">
    <source>
        <dbReference type="ARBA" id="ARBA00023136"/>
    </source>
</evidence>
<name>A0A7M7QYZ2_NASVI</name>
<sequence>MEEKQREQKRAKTTRTDYLADVDELQAWMREAELKVQDRSCEPSKMMENLRQIQTELAPMSDKLERLTKNGKSIAENTRDEAEKEMVGSTVANLTEQLAQVKAWLEEKKQQVGDTLDAWQRFLALLEAVKAWTAEKRVFLAEPLKLASLNQARQRLHEYSTAVKSCKQVNKNLSDMGRELEGIGQVTSVGDLPLKLTEAEEAKVEVEGQLLERNALLQETSEEWEQCERKMKDVKVWMEKARQNLESPQNKKKPLRDQHAIREKMLSDVAIQKTKIAMSVEKLQVHFRSGIGGDSRVVEAADEILAELDVLNETFKEQTASLEACLAQLDQYQQEIQQLRQQIVQVEQQLRTVLSPTYLPNDREKALQEQQICRDRIKSLHSKIQARTERSKLLIQRGTPDIESLDP</sequence>
<evidence type="ECO:0000256" key="6">
    <source>
        <dbReference type="SAM" id="Coils"/>
    </source>
</evidence>
<dbReference type="GeneID" id="100123208"/>
<dbReference type="GO" id="GO:0031965">
    <property type="term" value="C:nuclear membrane"/>
    <property type="evidence" value="ECO:0007669"/>
    <property type="project" value="UniProtKB-SubCell"/>
</dbReference>
<dbReference type="RefSeq" id="XP_032455807.1">
    <property type="nucleotide sequence ID" value="XM_032599916.1"/>
</dbReference>
<dbReference type="RefSeq" id="XP_032455806.1">
    <property type="nucleotide sequence ID" value="XM_032599915.1"/>
</dbReference>
<dbReference type="Proteomes" id="UP000002358">
    <property type="component" value="Chromosome 4"/>
</dbReference>
<keyword evidence="2" id="KW-0597">Phosphoprotein</keyword>
<protein>
    <submittedName>
        <fullName evidence="7">Uncharacterized protein</fullName>
    </submittedName>
</protein>
<feature type="coiled-coil region" evidence="6">
    <location>
        <begin position="315"/>
        <end position="349"/>
    </location>
</feature>
<dbReference type="SMART" id="SM00150">
    <property type="entry name" value="SPEC"/>
    <property type="match status" value="1"/>
</dbReference>
<organism evidence="7 8">
    <name type="scientific">Nasonia vitripennis</name>
    <name type="common">Parasitic wasp</name>
    <dbReference type="NCBI Taxonomy" id="7425"/>
    <lineage>
        <taxon>Eukaryota</taxon>
        <taxon>Metazoa</taxon>
        <taxon>Ecdysozoa</taxon>
        <taxon>Arthropoda</taxon>
        <taxon>Hexapoda</taxon>
        <taxon>Insecta</taxon>
        <taxon>Pterygota</taxon>
        <taxon>Neoptera</taxon>
        <taxon>Endopterygota</taxon>
        <taxon>Hymenoptera</taxon>
        <taxon>Apocrita</taxon>
        <taxon>Proctotrupomorpha</taxon>
        <taxon>Chalcidoidea</taxon>
        <taxon>Pteromalidae</taxon>
        <taxon>Pteromalinae</taxon>
        <taxon>Nasonia</taxon>
    </lineage>
</organism>
<dbReference type="SUPFAM" id="SSF46966">
    <property type="entry name" value="Spectrin repeat"/>
    <property type="match status" value="2"/>
</dbReference>
<keyword evidence="5" id="KW-0539">Nucleus</keyword>
<comment type="subcellular location">
    <subcellularLocation>
        <location evidence="1">Nucleus membrane</location>
    </subcellularLocation>
</comment>
<evidence type="ECO:0000313" key="7">
    <source>
        <dbReference type="EnsemblMetazoa" id="XP_032455806"/>
    </source>
</evidence>
<keyword evidence="8" id="KW-1185">Reference proteome</keyword>
<evidence type="ECO:0000256" key="1">
    <source>
        <dbReference type="ARBA" id="ARBA00004126"/>
    </source>
</evidence>
<dbReference type="InterPro" id="IPR002017">
    <property type="entry name" value="Spectrin_repeat"/>
</dbReference>
<evidence type="ECO:0000256" key="3">
    <source>
        <dbReference type="ARBA" id="ARBA00022737"/>
    </source>
</evidence>
<evidence type="ECO:0000256" key="2">
    <source>
        <dbReference type="ARBA" id="ARBA00022553"/>
    </source>
</evidence>
<dbReference type="GO" id="GO:0005737">
    <property type="term" value="C:cytoplasm"/>
    <property type="evidence" value="ECO:0007669"/>
    <property type="project" value="UniProtKB-ARBA"/>
</dbReference>
<feature type="coiled-coil region" evidence="6">
    <location>
        <begin position="50"/>
        <end position="111"/>
    </location>
</feature>
<evidence type="ECO:0000256" key="5">
    <source>
        <dbReference type="ARBA" id="ARBA00023242"/>
    </source>
</evidence>
<dbReference type="CTD" id="3771968"/>
<proteinExistence type="predicted"/>
<dbReference type="Pfam" id="PF00435">
    <property type="entry name" value="Spectrin"/>
    <property type="match status" value="1"/>
</dbReference>
<dbReference type="SMR" id="A0A7M7QYZ2"/>
<keyword evidence="6" id="KW-0175">Coiled coil</keyword>
<accession>A0A7M7QYZ2</accession>
<dbReference type="EnsemblMetazoa" id="XM_032599915">
    <property type="protein sequence ID" value="XP_032455806"/>
    <property type="gene ID" value="LOC100123208"/>
</dbReference>
<dbReference type="InterPro" id="IPR018159">
    <property type="entry name" value="Spectrin/alpha-actinin"/>
</dbReference>
<dbReference type="PANTHER" id="PTHR14514:SF7">
    <property type="entry name" value="KASH DOMAIN-CONTAINING PROTEIN"/>
    <property type="match status" value="1"/>
</dbReference>
<dbReference type="Gene3D" id="1.20.58.60">
    <property type="match status" value="1"/>
</dbReference>
<evidence type="ECO:0000313" key="8">
    <source>
        <dbReference type="Proteomes" id="UP000002358"/>
    </source>
</evidence>
<keyword evidence="4" id="KW-0472">Membrane</keyword>
<reference evidence="7" key="1">
    <citation type="submission" date="2021-01" db="UniProtKB">
        <authorList>
            <consortium name="EnsemblMetazoa"/>
        </authorList>
    </citation>
    <scope>IDENTIFICATION</scope>
</reference>
<dbReference type="PANTHER" id="PTHR14514">
    <property type="entry name" value="PKA ANCHORING PROTEIN"/>
    <property type="match status" value="1"/>
</dbReference>
<dbReference type="EnsemblMetazoa" id="XM_032599916">
    <property type="protein sequence ID" value="XP_032455807"/>
    <property type="gene ID" value="LOC100123208"/>
</dbReference>